<dbReference type="Proteomes" id="UP001597046">
    <property type="component" value="Unassembled WGS sequence"/>
</dbReference>
<evidence type="ECO:0000313" key="3">
    <source>
        <dbReference type="EMBL" id="MFD1056188.1"/>
    </source>
</evidence>
<feature type="region of interest" description="Disordered" evidence="1">
    <location>
        <begin position="59"/>
        <end position="79"/>
    </location>
</feature>
<dbReference type="EMBL" id="JBHTKH010000016">
    <property type="protein sequence ID" value="MFD1056188.1"/>
    <property type="molecule type" value="Genomic_DNA"/>
</dbReference>
<evidence type="ECO:0000256" key="1">
    <source>
        <dbReference type="SAM" id="MobiDB-lite"/>
    </source>
</evidence>
<reference evidence="4" key="1">
    <citation type="journal article" date="2019" name="Int. J. Syst. Evol. Microbiol.">
        <title>The Global Catalogue of Microorganisms (GCM) 10K type strain sequencing project: providing services to taxonomists for standard genome sequencing and annotation.</title>
        <authorList>
            <consortium name="The Broad Institute Genomics Platform"/>
            <consortium name="The Broad Institute Genome Sequencing Center for Infectious Disease"/>
            <person name="Wu L."/>
            <person name="Ma J."/>
        </authorList>
    </citation>
    <scope>NUCLEOTIDE SEQUENCE [LARGE SCALE GENOMIC DNA]</scope>
    <source>
        <strain evidence="4">CCUG 57508</strain>
    </source>
</reference>
<evidence type="ECO:0000256" key="2">
    <source>
        <dbReference type="SAM" id="SignalP"/>
    </source>
</evidence>
<organism evidence="3 4">
    <name type="scientific">Terrabacter terrigena</name>
    <dbReference type="NCBI Taxonomy" id="574718"/>
    <lineage>
        <taxon>Bacteria</taxon>
        <taxon>Bacillati</taxon>
        <taxon>Actinomycetota</taxon>
        <taxon>Actinomycetes</taxon>
        <taxon>Micrococcales</taxon>
        <taxon>Intrasporangiaceae</taxon>
        <taxon>Terrabacter</taxon>
    </lineage>
</organism>
<accession>A0ABW3N1I3</accession>
<name>A0ABW3N1I3_9MICO</name>
<dbReference type="PROSITE" id="PS51318">
    <property type="entry name" value="TAT"/>
    <property type="match status" value="1"/>
</dbReference>
<dbReference type="InterPro" id="IPR006311">
    <property type="entry name" value="TAT_signal"/>
</dbReference>
<sequence>METRSRLTRRSALTAVAASALVALAAPVGSSAAAAPTAPAPAAPVVQSSVADLRLPTVTPGHPAATPMRGGCDAMMSDL</sequence>
<dbReference type="RefSeq" id="WP_386054236.1">
    <property type="nucleotide sequence ID" value="NZ_JBHTKH010000016.1"/>
</dbReference>
<feature type="signal peptide" evidence="2">
    <location>
        <begin position="1"/>
        <end position="25"/>
    </location>
</feature>
<feature type="chain" id="PRO_5046754328" evidence="2">
    <location>
        <begin position="26"/>
        <end position="79"/>
    </location>
</feature>
<keyword evidence="4" id="KW-1185">Reference proteome</keyword>
<protein>
    <submittedName>
        <fullName evidence="3">Uncharacterized protein</fullName>
    </submittedName>
</protein>
<gene>
    <name evidence="3" type="ORF">ACFQ2V_17895</name>
</gene>
<proteinExistence type="predicted"/>
<keyword evidence="2" id="KW-0732">Signal</keyword>
<comment type="caution">
    <text evidence="3">The sequence shown here is derived from an EMBL/GenBank/DDBJ whole genome shotgun (WGS) entry which is preliminary data.</text>
</comment>
<evidence type="ECO:0000313" key="4">
    <source>
        <dbReference type="Proteomes" id="UP001597046"/>
    </source>
</evidence>